<dbReference type="AlphaFoldDB" id="A0A2H9EKG8"/>
<gene>
    <name evidence="3" type="ORF">DTL43_10660</name>
    <name evidence="2" type="ORF">GP975_13480</name>
    <name evidence="1" type="ORF">NQD80_14725</name>
</gene>
<evidence type="ECO:0000313" key="5">
    <source>
        <dbReference type="Proteomes" id="UP000460875"/>
    </source>
</evidence>
<evidence type="ECO:0000313" key="2">
    <source>
        <dbReference type="EMBL" id="MWR39055.1"/>
    </source>
</evidence>
<dbReference type="EMBL" id="WTQT01000271">
    <property type="protein sequence ID" value="MWR39055.1"/>
    <property type="molecule type" value="Genomic_DNA"/>
</dbReference>
<comment type="caution">
    <text evidence="3">The sequence shown here is derived from an EMBL/GenBank/DDBJ whole genome shotgun (WGS) entry which is preliminary data.</text>
</comment>
<organism evidence="3 4">
    <name type="scientific">Escherichia coli</name>
    <dbReference type="NCBI Taxonomy" id="562"/>
    <lineage>
        <taxon>Bacteria</taxon>
        <taxon>Pseudomonadati</taxon>
        <taxon>Pseudomonadota</taxon>
        <taxon>Gammaproteobacteria</taxon>
        <taxon>Enterobacterales</taxon>
        <taxon>Enterobacteriaceae</taxon>
        <taxon>Escherichia</taxon>
    </lineage>
</organism>
<dbReference type="EMBL" id="QOGZ01000009">
    <property type="protein sequence ID" value="RDA39743.1"/>
    <property type="molecule type" value="Genomic_DNA"/>
</dbReference>
<dbReference type="RefSeq" id="WP_000546456.1">
    <property type="nucleotide sequence ID" value="NZ_AP027886.1"/>
</dbReference>
<accession>A0A2H9EKG8</accession>
<dbReference type="Proteomes" id="UP000253687">
    <property type="component" value="Unassembled WGS sequence"/>
</dbReference>
<evidence type="ECO:0000313" key="1">
    <source>
        <dbReference type="EMBL" id="MDR6047054.1"/>
    </source>
</evidence>
<evidence type="ECO:0000313" key="6">
    <source>
        <dbReference type="Proteomes" id="UP001247581"/>
    </source>
</evidence>
<dbReference type="Proteomes" id="UP001247581">
    <property type="component" value="Unassembled WGS sequence"/>
</dbReference>
<name>A0A2H9EKG8_ECOLX</name>
<reference evidence="2 5" key="2">
    <citation type="submission" date="2019-12" db="EMBL/GenBank/DDBJ databases">
        <title>Enteriobacteria Tanzani isolates_8377-8380.</title>
        <authorList>
            <person name="Subbiah M."/>
            <person name="Call D."/>
        </authorList>
    </citation>
    <scope>NUCLEOTIDE SEQUENCE [LARGE SCALE GENOMIC DNA]</scope>
    <source>
        <strain evidence="2 5">8379wE2</strain>
    </source>
</reference>
<evidence type="ECO:0000313" key="4">
    <source>
        <dbReference type="Proteomes" id="UP000253687"/>
    </source>
</evidence>
<evidence type="ECO:0000313" key="3">
    <source>
        <dbReference type="EMBL" id="RDA39743.1"/>
    </source>
</evidence>
<reference evidence="1 6" key="3">
    <citation type="submission" date="2022-07" db="EMBL/GenBank/DDBJ databases">
        <title>The wastewater resistome of Residential Aged Care Facilities indicates a role of antimicrobial stewardship in reducing resistance.</title>
        <authorList>
            <person name="Sapula S."/>
            <person name="Hart B.J."/>
            <person name="Henrietta V."/>
            <person name="Amsalu A."/>
            <person name="Jon W."/>
            <person name="Siderius N."/>
            <person name="Nguyen L."/>
            <person name="Turnidge J."/>
            <person name="Gerber C."/>
        </authorList>
    </citation>
    <scope>NUCLEOTIDE SEQUENCE [LARGE SCALE GENOMIC DNA]</scope>
    <source>
        <strain evidence="1 6">ECA685</strain>
    </source>
</reference>
<sequence length="93" mass="11081">MHHLERYYSGNENWIVFSKLYEAYKDIEKVQGLARKFNDDLILASVIYGRIGDEYYLTWIENKIPALDHLTPLDCNNDISLINRLKEMLMRMP</sequence>
<proteinExistence type="predicted"/>
<dbReference type="EMBL" id="JANIDP010000040">
    <property type="protein sequence ID" value="MDR6047054.1"/>
    <property type="molecule type" value="Genomic_DNA"/>
</dbReference>
<dbReference type="Proteomes" id="UP000460875">
    <property type="component" value="Unassembled WGS sequence"/>
</dbReference>
<protein>
    <submittedName>
        <fullName evidence="3">Uncharacterized protein</fullName>
    </submittedName>
</protein>
<reference evidence="3 4" key="1">
    <citation type="submission" date="2018-07" db="EMBL/GenBank/DDBJ databases">
        <title>Whole Genome Sequence Analysis of Avian Pathogenic E. coli - An Australian Perspective.</title>
        <authorList>
            <person name="Cummins M.L."/>
            <person name="Reid C.J."/>
            <person name="Roy Chowdhury P."/>
            <person name="Bushell R."/>
            <person name="Esbert N."/>
            <person name="Tivendale K.A."/>
            <person name="Noormohammadi A.H."/>
            <person name="Islam S."/>
            <person name="Marenda M.S."/>
            <person name="Browning G.F."/>
            <person name="Markham P.F."/>
            <person name="Djordjevic S.P."/>
        </authorList>
    </citation>
    <scope>NUCLEOTIDE SEQUENCE [LARGE SCALE GENOMIC DNA]</scope>
    <source>
        <strain evidence="3 4">AVC211</strain>
    </source>
</reference>